<organism evidence="1 2">
    <name type="scientific">Fusarium decemcellulare</name>
    <dbReference type="NCBI Taxonomy" id="57161"/>
    <lineage>
        <taxon>Eukaryota</taxon>
        <taxon>Fungi</taxon>
        <taxon>Dikarya</taxon>
        <taxon>Ascomycota</taxon>
        <taxon>Pezizomycotina</taxon>
        <taxon>Sordariomycetes</taxon>
        <taxon>Hypocreomycetidae</taxon>
        <taxon>Hypocreales</taxon>
        <taxon>Nectriaceae</taxon>
        <taxon>Fusarium</taxon>
        <taxon>Fusarium decemcellulare species complex</taxon>
    </lineage>
</organism>
<dbReference type="Proteomes" id="UP001148629">
    <property type="component" value="Unassembled WGS sequence"/>
</dbReference>
<accession>A0ACC1RUU7</accession>
<reference evidence="1" key="1">
    <citation type="submission" date="2022-08" db="EMBL/GenBank/DDBJ databases">
        <title>Genome Sequence of Fusarium decemcellulare.</title>
        <authorList>
            <person name="Buettner E."/>
        </authorList>
    </citation>
    <scope>NUCLEOTIDE SEQUENCE</scope>
    <source>
        <strain evidence="1">Babe19</strain>
    </source>
</reference>
<evidence type="ECO:0000313" key="2">
    <source>
        <dbReference type="Proteomes" id="UP001148629"/>
    </source>
</evidence>
<comment type="caution">
    <text evidence="1">The sequence shown here is derived from an EMBL/GenBank/DDBJ whole genome shotgun (WGS) entry which is preliminary data.</text>
</comment>
<gene>
    <name evidence="1" type="ORF">NM208_g11417</name>
</gene>
<protein>
    <submittedName>
        <fullName evidence="1">Uncharacterized protein</fullName>
    </submittedName>
</protein>
<name>A0ACC1RUU7_9HYPO</name>
<evidence type="ECO:0000313" key="1">
    <source>
        <dbReference type="EMBL" id="KAJ3525950.1"/>
    </source>
</evidence>
<proteinExistence type="predicted"/>
<keyword evidence="2" id="KW-1185">Reference proteome</keyword>
<dbReference type="EMBL" id="JANRMS010001821">
    <property type="protein sequence ID" value="KAJ3525950.1"/>
    <property type="molecule type" value="Genomic_DNA"/>
</dbReference>
<sequence length="257" mass="28079">MRPSSRPSTTDGSSALRKLGGSSRWRATATKPYRLPTLPVRSEQPIPLHNWPSSDTGAAVDLLHFVAWRGLQSIDQTKRGSDKDGHELVWQPSGHYSFSLGQLEDLEKNGDANPSRDQGLKRSAEGLLCWETPNGTQHLPRSRHKEVDAVEGTPIQQAPYLPGAPSWVPPQDDPAFRAQGIFSAAQVTQRAGSPTQPARSDLLAEQYGPKLRRAWESLMDRRIGSAWLSKTVMIVVVPVLTMPVTASHALAGAARTN</sequence>